<accession>S7ZRK1</accession>
<dbReference type="AlphaFoldDB" id="S7ZRK1"/>
<keyword evidence="2" id="KW-1185">Reference proteome</keyword>
<dbReference type="OrthoDB" id="4177740at2759"/>
<dbReference type="PhylomeDB" id="S7ZRK1"/>
<dbReference type="Proteomes" id="UP000019376">
    <property type="component" value="Unassembled WGS sequence"/>
</dbReference>
<sequence>MIRGKYEWKDKNLTYPHLMLVMRSEGVVFQGKLLFCELACIAQAIKNRLEQDELKDTSLFPVLLMTFCEPRHGRLIQAQYNKFGILKVRASPIYSFVKRDEAPWNLFLLRYHASVPYDGADVEFGDDQVESEYVTSETQSRRTIDESV</sequence>
<dbReference type="EMBL" id="KB644413">
    <property type="protein sequence ID" value="EPS31286.1"/>
    <property type="molecule type" value="Genomic_DNA"/>
</dbReference>
<dbReference type="STRING" id="933388.S7ZRK1"/>
<proteinExistence type="predicted"/>
<evidence type="ECO:0000313" key="1">
    <source>
        <dbReference type="EMBL" id="EPS31286.1"/>
    </source>
</evidence>
<name>S7ZRK1_PENO1</name>
<dbReference type="HOGENOM" id="CLU_1759442_0_0_1"/>
<evidence type="ECO:0000313" key="2">
    <source>
        <dbReference type="Proteomes" id="UP000019376"/>
    </source>
</evidence>
<protein>
    <submittedName>
        <fullName evidence="1">Uncharacterized protein</fullName>
    </submittedName>
</protein>
<reference evidence="1 2" key="1">
    <citation type="journal article" date="2013" name="PLoS ONE">
        <title>Genomic and secretomic analyses reveal unique features of the lignocellulolytic enzyme system of Penicillium decumbens.</title>
        <authorList>
            <person name="Liu G."/>
            <person name="Zhang L."/>
            <person name="Wei X."/>
            <person name="Zou G."/>
            <person name="Qin Y."/>
            <person name="Ma L."/>
            <person name="Li J."/>
            <person name="Zheng H."/>
            <person name="Wang S."/>
            <person name="Wang C."/>
            <person name="Xun L."/>
            <person name="Zhao G.-P."/>
            <person name="Zhou Z."/>
            <person name="Qu Y."/>
        </authorList>
    </citation>
    <scope>NUCLEOTIDE SEQUENCE [LARGE SCALE GENOMIC DNA]</scope>
    <source>
        <strain evidence="2">114-2 / CGMCC 5302</strain>
    </source>
</reference>
<gene>
    <name evidence="1" type="ORF">PDE_06241</name>
</gene>
<organism evidence="1 2">
    <name type="scientific">Penicillium oxalicum (strain 114-2 / CGMCC 5302)</name>
    <name type="common">Penicillium decumbens</name>
    <dbReference type="NCBI Taxonomy" id="933388"/>
    <lineage>
        <taxon>Eukaryota</taxon>
        <taxon>Fungi</taxon>
        <taxon>Dikarya</taxon>
        <taxon>Ascomycota</taxon>
        <taxon>Pezizomycotina</taxon>
        <taxon>Eurotiomycetes</taxon>
        <taxon>Eurotiomycetidae</taxon>
        <taxon>Eurotiales</taxon>
        <taxon>Aspergillaceae</taxon>
        <taxon>Penicillium</taxon>
    </lineage>
</organism>